<organism evidence="3 4">
    <name type="scientific">Marinobacter pelagius</name>
    <dbReference type="NCBI Taxonomy" id="379482"/>
    <lineage>
        <taxon>Bacteria</taxon>
        <taxon>Pseudomonadati</taxon>
        <taxon>Pseudomonadota</taxon>
        <taxon>Gammaproteobacteria</taxon>
        <taxon>Pseudomonadales</taxon>
        <taxon>Marinobacteraceae</taxon>
        <taxon>Marinobacter</taxon>
    </lineage>
</organism>
<dbReference type="Pfam" id="PF09364">
    <property type="entry name" value="XFP_N"/>
    <property type="match status" value="1"/>
</dbReference>
<protein>
    <submittedName>
        <fullName evidence="3">Phosphoketolase</fullName>
    </submittedName>
</protein>
<dbReference type="PANTHER" id="PTHR31273:SF0">
    <property type="entry name" value="PHOSPHOKETOLASE-RELATED"/>
    <property type="match status" value="1"/>
</dbReference>
<dbReference type="RefSeq" id="WP_092003281.1">
    <property type="nucleotide sequence ID" value="NZ_FOUR01000005.1"/>
</dbReference>
<dbReference type="PIRSF" id="PIRSF017245">
    <property type="entry name" value="Phosphoketolase"/>
    <property type="match status" value="1"/>
</dbReference>
<feature type="compositionally biased region" description="Basic and acidic residues" evidence="1">
    <location>
        <begin position="393"/>
        <end position="414"/>
    </location>
</feature>
<dbReference type="AlphaFoldDB" id="A0A1I4WQA5"/>
<sequence>MPSPIQPRPAPTTGQHCPQYDLWRQGYGVIQHSDATCVQVQTLAERLVQRGLQPDTEAVYRKLVALDRLTSAGLWLVVHMTYTRRVDMTGAPLTPQDFKTSPEGHTGGALNMVPAYAAYLALNSLTGETRSWLMGQGHCVAAVDALNVLTGNLHPEQQARYRGPEGLSRLAEDFYSYGQKPDGSMAAPIGSHVNPHTAGGIIEGGYLGFAELQYAHMPLPGESLVAFLSDGAAEEQRGSDWIPRWWRQEDCGLVLPIMIANGRRIEQRTELGTREGLERFEAHLSHRGFDPVRFDGRDPAAFVCALFSMEEALKDHGQAAMKGEIRYPVRIPYGIAETVKGYGFYGAGSNAAHNLPLPGNPRIDARARELFQTHIKPLWVNPDELQDAVRQLGEHERQNRPLERDHPLARRNPDDPVIPRLAPCREPSSSPMKAVDHFFRALVAENPDFRPRVGNPDELASNRLTGILKALKHRVNDPENDQEDIHGKIITVLNEEAVISACLANKAGLNLVASYEAFCVKMLGAIRQELIFARHQKAVGRPARWLGFPVIASSHTWENGKNEQSHQDTTFCESLLGEMNDVSRVIFPADYNSTLAALPSVYTDRGRLTCMVVPKRERPCVFDAHEADTLARHGALVVDEDTCAGEPLLLIANGAYQLSETIRACERLRETGTPFRLVYVQEPGRFRQPRDADEAATCASEFERERLFPHRLRRRVSLTHMRPEVFRGHLHTLFPEPAHSRVLGYINQGGTLNVAGMLFANQCSWGHLLVACAQAMEQPPGEWLSSAELAAVEGRGDPSVITRGLPTA</sequence>
<feature type="domain" description="Xylulose 5-phosphate/Fructose 6-phosphate phosphoketolase N-terminal" evidence="2">
    <location>
        <begin position="63"/>
        <end position="392"/>
    </location>
</feature>
<evidence type="ECO:0000256" key="1">
    <source>
        <dbReference type="SAM" id="MobiDB-lite"/>
    </source>
</evidence>
<reference evidence="4" key="1">
    <citation type="submission" date="2016-10" db="EMBL/GenBank/DDBJ databases">
        <authorList>
            <person name="Varghese N."/>
            <person name="Submissions S."/>
        </authorList>
    </citation>
    <scope>NUCLEOTIDE SEQUENCE [LARGE SCALE GENOMIC DNA]</scope>
    <source>
        <strain evidence="4">CGMCC 1.6775</strain>
    </source>
</reference>
<dbReference type="Proteomes" id="UP000199339">
    <property type="component" value="Unassembled WGS sequence"/>
</dbReference>
<dbReference type="InterPro" id="IPR009014">
    <property type="entry name" value="Transketo_C/PFOR_II"/>
</dbReference>
<dbReference type="PANTHER" id="PTHR31273">
    <property type="entry name" value="PHOSPHOKETOLASE-RELATED"/>
    <property type="match status" value="1"/>
</dbReference>
<accession>A0A1I4WQA5</accession>
<evidence type="ECO:0000313" key="3">
    <source>
        <dbReference type="EMBL" id="SFN15735.1"/>
    </source>
</evidence>
<dbReference type="OrthoDB" id="9758450at2"/>
<proteinExistence type="predicted"/>
<keyword evidence="4" id="KW-1185">Reference proteome</keyword>
<dbReference type="GO" id="GO:0016832">
    <property type="term" value="F:aldehyde-lyase activity"/>
    <property type="evidence" value="ECO:0007669"/>
    <property type="project" value="InterPro"/>
</dbReference>
<evidence type="ECO:0000259" key="2">
    <source>
        <dbReference type="Pfam" id="PF09364"/>
    </source>
</evidence>
<dbReference type="Gene3D" id="3.40.50.970">
    <property type="match status" value="2"/>
</dbReference>
<dbReference type="Pfam" id="PF03894">
    <property type="entry name" value="XFP"/>
    <property type="match status" value="1"/>
</dbReference>
<gene>
    <name evidence="3" type="ORF">SAMN04487961_2258</name>
</gene>
<name>A0A1I4WQA5_9GAMM</name>
<dbReference type="EMBL" id="FOUR01000005">
    <property type="protein sequence ID" value="SFN15735.1"/>
    <property type="molecule type" value="Genomic_DNA"/>
</dbReference>
<dbReference type="Gene3D" id="3.40.50.920">
    <property type="match status" value="1"/>
</dbReference>
<dbReference type="InterPro" id="IPR005593">
    <property type="entry name" value="Xul5P/Fru6P_PKetolase"/>
</dbReference>
<dbReference type="GO" id="GO:0005975">
    <property type="term" value="P:carbohydrate metabolic process"/>
    <property type="evidence" value="ECO:0007669"/>
    <property type="project" value="InterPro"/>
</dbReference>
<evidence type="ECO:0000313" key="4">
    <source>
        <dbReference type="Proteomes" id="UP000199339"/>
    </source>
</evidence>
<dbReference type="InterPro" id="IPR029061">
    <property type="entry name" value="THDP-binding"/>
</dbReference>
<dbReference type="InterPro" id="IPR018970">
    <property type="entry name" value="Xul5P/Fru6P_PKetolase_N"/>
</dbReference>
<dbReference type="SUPFAM" id="SSF52518">
    <property type="entry name" value="Thiamin diphosphate-binding fold (THDP-binding)"/>
    <property type="match status" value="1"/>
</dbReference>
<feature type="region of interest" description="Disordered" evidence="1">
    <location>
        <begin position="393"/>
        <end position="429"/>
    </location>
</feature>